<evidence type="ECO:0000256" key="2">
    <source>
        <dbReference type="ARBA" id="ARBA00022741"/>
    </source>
</evidence>
<keyword evidence="1" id="KW-0479">Metal-binding</keyword>
<dbReference type="GO" id="GO:0140663">
    <property type="term" value="F:ATP-dependent FeS chaperone activity"/>
    <property type="evidence" value="ECO:0007669"/>
    <property type="project" value="InterPro"/>
</dbReference>
<name>X0VHD4_9ZZZZ</name>
<dbReference type="GO" id="GO:0005829">
    <property type="term" value="C:cytosol"/>
    <property type="evidence" value="ECO:0007669"/>
    <property type="project" value="TreeGrafter"/>
</dbReference>
<evidence type="ECO:0000256" key="1">
    <source>
        <dbReference type="ARBA" id="ARBA00022723"/>
    </source>
</evidence>
<dbReference type="GO" id="GO:0046872">
    <property type="term" value="F:metal ion binding"/>
    <property type="evidence" value="ECO:0007669"/>
    <property type="project" value="UniProtKB-KW"/>
</dbReference>
<dbReference type="InterPro" id="IPR033756">
    <property type="entry name" value="YlxH/NBP35"/>
</dbReference>
<dbReference type="Gene3D" id="3.40.50.300">
    <property type="entry name" value="P-loop containing nucleotide triphosphate hydrolases"/>
    <property type="match status" value="1"/>
</dbReference>
<dbReference type="PANTHER" id="PTHR23264">
    <property type="entry name" value="NUCLEOTIDE-BINDING PROTEIN NBP35 YEAST -RELATED"/>
    <property type="match status" value="1"/>
</dbReference>
<dbReference type="GO" id="GO:0051536">
    <property type="term" value="F:iron-sulfur cluster binding"/>
    <property type="evidence" value="ECO:0007669"/>
    <property type="project" value="UniProtKB-KW"/>
</dbReference>
<evidence type="ECO:0000256" key="4">
    <source>
        <dbReference type="ARBA" id="ARBA00023004"/>
    </source>
</evidence>
<dbReference type="GO" id="GO:0016226">
    <property type="term" value="P:iron-sulfur cluster assembly"/>
    <property type="evidence" value="ECO:0007669"/>
    <property type="project" value="InterPro"/>
</dbReference>
<dbReference type="PANTHER" id="PTHR23264:SF19">
    <property type="entry name" value="CYTOSOLIC FE-S CLUSTER ASSEMBLY FACTOR NUBP2"/>
    <property type="match status" value="1"/>
</dbReference>
<dbReference type="GO" id="GO:0005524">
    <property type="term" value="F:ATP binding"/>
    <property type="evidence" value="ECO:0007669"/>
    <property type="project" value="UniProtKB-KW"/>
</dbReference>
<feature type="non-terminal residue" evidence="6">
    <location>
        <position position="1"/>
    </location>
</feature>
<dbReference type="Pfam" id="PF10609">
    <property type="entry name" value="ParA"/>
    <property type="match status" value="1"/>
</dbReference>
<dbReference type="CDD" id="cd02037">
    <property type="entry name" value="Mrp_NBP35"/>
    <property type="match status" value="1"/>
</dbReference>
<evidence type="ECO:0000313" key="6">
    <source>
        <dbReference type="EMBL" id="GAG17719.1"/>
    </source>
</evidence>
<dbReference type="InterPro" id="IPR019591">
    <property type="entry name" value="Mrp/NBP35_ATP-bd"/>
</dbReference>
<dbReference type="InterPro" id="IPR000808">
    <property type="entry name" value="Mrp-like_CS"/>
</dbReference>
<dbReference type="PROSITE" id="PS01215">
    <property type="entry name" value="MRP"/>
    <property type="match status" value="1"/>
</dbReference>
<proteinExistence type="predicted"/>
<evidence type="ECO:0000256" key="5">
    <source>
        <dbReference type="ARBA" id="ARBA00023014"/>
    </source>
</evidence>
<gene>
    <name evidence="6" type="ORF">S01H1_54495</name>
</gene>
<protein>
    <recommendedName>
        <fullName evidence="7">MIP18 family-like domain-containing protein</fullName>
    </recommendedName>
</protein>
<reference evidence="6" key="1">
    <citation type="journal article" date="2014" name="Front. Microbiol.">
        <title>High frequency of phylogenetically diverse reductive dehalogenase-homologous genes in deep subseafloor sedimentary metagenomes.</title>
        <authorList>
            <person name="Kawai M."/>
            <person name="Futagami T."/>
            <person name="Toyoda A."/>
            <person name="Takaki Y."/>
            <person name="Nishi S."/>
            <person name="Hori S."/>
            <person name="Arai W."/>
            <person name="Tsubouchi T."/>
            <person name="Morono Y."/>
            <person name="Uchiyama I."/>
            <person name="Ito T."/>
            <person name="Fujiyama A."/>
            <person name="Inagaki F."/>
            <person name="Takami H."/>
        </authorList>
    </citation>
    <scope>NUCLEOTIDE SEQUENCE</scope>
    <source>
        <strain evidence="6">Expedition CK06-06</strain>
    </source>
</reference>
<dbReference type="SUPFAM" id="SSF52540">
    <property type="entry name" value="P-loop containing nucleoside triphosphate hydrolases"/>
    <property type="match status" value="1"/>
</dbReference>
<keyword evidence="5" id="KW-0411">Iron-sulfur</keyword>
<sequence length="215" mass="23507">KLLGLEQAKLQGGTDKIEPLFYSDTLKVMSIGFLLQDQTNAIIWRGPMKHKVIKQFVTDVSWGNLDYLVVDCPPGTGDEPLSIVQLLGNPEGAVVVTTPQQLAVLDVKKCITFCRQLNLPVVGVIENMSGFICPHCNHRTDIFTGGGGKQIAKDFDVPFLGSIPIDSEVVSACDSGKPFINFNSQNTTAQALNYAFEPLLKPDMKNQTNKEAKVK</sequence>
<keyword evidence="2" id="KW-0547">Nucleotide-binding</keyword>
<evidence type="ECO:0008006" key="7">
    <source>
        <dbReference type="Google" id="ProtNLM"/>
    </source>
</evidence>
<keyword evidence="4" id="KW-0408">Iron</keyword>
<accession>X0VHD4</accession>
<keyword evidence="3" id="KW-0067">ATP-binding</keyword>
<comment type="caution">
    <text evidence="6">The sequence shown here is derived from an EMBL/GenBank/DDBJ whole genome shotgun (WGS) entry which is preliminary data.</text>
</comment>
<organism evidence="6">
    <name type="scientific">marine sediment metagenome</name>
    <dbReference type="NCBI Taxonomy" id="412755"/>
    <lineage>
        <taxon>unclassified sequences</taxon>
        <taxon>metagenomes</taxon>
        <taxon>ecological metagenomes</taxon>
    </lineage>
</organism>
<dbReference type="EMBL" id="BARS01035365">
    <property type="protein sequence ID" value="GAG17719.1"/>
    <property type="molecule type" value="Genomic_DNA"/>
</dbReference>
<dbReference type="AlphaFoldDB" id="X0VHD4"/>
<dbReference type="InterPro" id="IPR027417">
    <property type="entry name" value="P-loop_NTPase"/>
</dbReference>
<evidence type="ECO:0000256" key="3">
    <source>
        <dbReference type="ARBA" id="ARBA00022840"/>
    </source>
</evidence>